<dbReference type="EMBL" id="CP036433">
    <property type="protein sequence ID" value="QDU95634.1"/>
    <property type="molecule type" value="Genomic_DNA"/>
</dbReference>
<dbReference type="Proteomes" id="UP000317648">
    <property type="component" value="Chromosome"/>
</dbReference>
<dbReference type="OrthoDB" id="127107at2"/>
<dbReference type="InterPro" id="IPR011444">
    <property type="entry name" value="DUF1549"/>
</dbReference>
<keyword evidence="7" id="KW-1185">Reference proteome</keyword>
<evidence type="ECO:0000259" key="3">
    <source>
        <dbReference type="Pfam" id="PF07583"/>
    </source>
</evidence>
<dbReference type="Pfam" id="PF07587">
    <property type="entry name" value="PSD1"/>
    <property type="match status" value="1"/>
</dbReference>
<keyword evidence="1" id="KW-0175">Coiled coil</keyword>
<protein>
    <submittedName>
        <fullName evidence="6">Planctomycete cytochrome C</fullName>
    </submittedName>
</protein>
<dbReference type="RefSeq" id="WP_145054347.1">
    <property type="nucleotide sequence ID" value="NZ_CP036433.1"/>
</dbReference>
<dbReference type="Pfam" id="PF07583">
    <property type="entry name" value="PSCyt2"/>
    <property type="match status" value="1"/>
</dbReference>
<feature type="domain" description="DUF1553" evidence="4">
    <location>
        <begin position="636"/>
        <end position="879"/>
    </location>
</feature>
<dbReference type="PANTHER" id="PTHR35889:SF3">
    <property type="entry name" value="F-BOX DOMAIN-CONTAINING PROTEIN"/>
    <property type="match status" value="1"/>
</dbReference>
<name>A0A518DUX9_9BACT</name>
<accession>A0A518DUX9</accession>
<evidence type="ECO:0000259" key="5">
    <source>
        <dbReference type="Pfam" id="PF07635"/>
    </source>
</evidence>
<evidence type="ECO:0000256" key="2">
    <source>
        <dbReference type="SAM" id="MobiDB-lite"/>
    </source>
</evidence>
<gene>
    <name evidence="6" type="ORF">Pla8534_34500</name>
</gene>
<evidence type="ECO:0000313" key="6">
    <source>
        <dbReference type="EMBL" id="QDU95634.1"/>
    </source>
</evidence>
<feature type="region of interest" description="Disordered" evidence="2">
    <location>
        <begin position="883"/>
        <end position="916"/>
    </location>
</feature>
<dbReference type="InterPro" id="IPR011429">
    <property type="entry name" value="Cyt_c_Planctomycete-type"/>
</dbReference>
<dbReference type="KEGG" id="lcre:Pla8534_34500"/>
<dbReference type="AlphaFoldDB" id="A0A518DUX9"/>
<feature type="coiled-coil region" evidence="1">
    <location>
        <begin position="531"/>
        <end position="584"/>
    </location>
</feature>
<sequence length="937" mass="104800">MHCLERLSRHVLDIVRRHGSPGARGVLVLCLALAVVHVGPAVTAETAEPGDVDYLRELKPLLARKCYACHGALRQEAGLRLDTAAFLRQGGDSGAAMLPGDAAGSLLRQKVADPDPDTRMPPEGEGERLTADEVDLFSRWINQGADSPADEAPEASPADHWAYQPPVRPPVPAIAPEHAGWVRGPIDAFVAAAHQQQELQPSLPAEPHVLLRRVHLDLTGLPPTREELRAFTADPSDAAYAAVVERLLSDPAYGERWGRHWLDVWRYSDWSGEFDNQVRGAPQGMWRWRDWVIESLNQDQGYDQMVVEMLAGDETAPNDPQVLRATGFLARNFYRFNRNVWLSDAVEHVSKAFLGVTMECCKCHDHKFDPITQQEYYQLRAFFEPHHVRQYPTTDGLEMHRVFDQDLDQATYLFHRGDEKQPVTSKPLSPLTPARFGPSPAIVPVDLPVAAFYPSLADYESDPDRIRQEAETAVTAAAKELERSQEKLAAARQALSTADGPEREDALKLTAELELRLAAAEHSVAAAALLAETLTARLAAERAKYADANDRPAPEQILALRQHADQLDRRLRRLEIDRDLAQYRYEVETALRSGRGPNKAQKKLDTARAQLAEWRENPRAGYRPLGEQHPMVSSGRRLALARWIVGRQNPLASRVAVNHLWLRHFGAPLAADVGDFGMRSRRPPLADLLDYLAVDLQENGWTMKRLHRQIVLSSVYRQRSAGPQSSPGNFVRDPENRYFWRMNARRVEAEVVRDSILHVSGALDRTQGGMEIGLDAAPQSLRRSIYLRHAHERVSPFLQWFDSASSLECYRRKSTILPQQALALSNSPMPIEQSRRLAKKLKGEAAVTADEAAFVQLAWETILSRSPSPAEQAACQAFLDSQATRHSAEEDSLPDEPPSPEADGVRLATPPSTDPQQRARENLLHVLFNHNEFITIR</sequence>
<feature type="coiled-coil region" evidence="1">
    <location>
        <begin position="467"/>
        <end position="494"/>
    </location>
</feature>
<reference evidence="6 7" key="1">
    <citation type="submission" date="2019-02" db="EMBL/GenBank/DDBJ databases">
        <title>Deep-cultivation of Planctomycetes and their phenomic and genomic characterization uncovers novel biology.</title>
        <authorList>
            <person name="Wiegand S."/>
            <person name="Jogler M."/>
            <person name="Boedeker C."/>
            <person name="Pinto D."/>
            <person name="Vollmers J."/>
            <person name="Rivas-Marin E."/>
            <person name="Kohn T."/>
            <person name="Peeters S.H."/>
            <person name="Heuer A."/>
            <person name="Rast P."/>
            <person name="Oberbeckmann S."/>
            <person name="Bunk B."/>
            <person name="Jeske O."/>
            <person name="Meyerdierks A."/>
            <person name="Storesund J.E."/>
            <person name="Kallscheuer N."/>
            <person name="Luecker S."/>
            <person name="Lage O.M."/>
            <person name="Pohl T."/>
            <person name="Merkel B.J."/>
            <person name="Hornburger P."/>
            <person name="Mueller R.-W."/>
            <person name="Bruemmer F."/>
            <person name="Labrenz M."/>
            <person name="Spormann A.M."/>
            <person name="Op den Camp H."/>
            <person name="Overmann J."/>
            <person name="Amann R."/>
            <person name="Jetten M.S.M."/>
            <person name="Mascher T."/>
            <person name="Medema M.H."/>
            <person name="Devos D.P."/>
            <person name="Kaster A.-K."/>
            <person name="Ovreas L."/>
            <person name="Rohde M."/>
            <person name="Galperin M.Y."/>
            <person name="Jogler C."/>
        </authorList>
    </citation>
    <scope>NUCLEOTIDE SEQUENCE [LARGE SCALE GENOMIC DNA]</scope>
    <source>
        <strain evidence="6 7">Pla85_3_4</strain>
    </source>
</reference>
<dbReference type="PANTHER" id="PTHR35889">
    <property type="entry name" value="CYCLOINULO-OLIGOSACCHARIDE FRUCTANOTRANSFERASE-RELATED"/>
    <property type="match status" value="1"/>
</dbReference>
<dbReference type="Pfam" id="PF07635">
    <property type="entry name" value="PSCyt1"/>
    <property type="match status" value="1"/>
</dbReference>
<evidence type="ECO:0000256" key="1">
    <source>
        <dbReference type="SAM" id="Coils"/>
    </source>
</evidence>
<evidence type="ECO:0000313" key="7">
    <source>
        <dbReference type="Proteomes" id="UP000317648"/>
    </source>
</evidence>
<proteinExistence type="predicted"/>
<dbReference type="InterPro" id="IPR022655">
    <property type="entry name" value="DUF1553"/>
</dbReference>
<organism evidence="6 7">
    <name type="scientific">Lignipirellula cremea</name>
    <dbReference type="NCBI Taxonomy" id="2528010"/>
    <lineage>
        <taxon>Bacteria</taxon>
        <taxon>Pseudomonadati</taxon>
        <taxon>Planctomycetota</taxon>
        <taxon>Planctomycetia</taxon>
        <taxon>Pirellulales</taxon>
        <taxon>Pirellulaceae</taxon>
        <taxon>Lignipirellula</taxon>
    </lineage>
</organism>
<feature type="domain" description="Cytochrome C Planctomycete-type" evidence="5">
    <location>
        <begin position="66"/>
        <end position="124"/>
    </location>
</feature>
<feature type="domain" description="DUF1549" evidence="3">
    <location>
        <begin position="185"/>
        <end position="385"/>
    </location>
</feature>
<evidence type="ECO:0000259" key="4">
    <source>
        <dbReference type="Pfam" id="PF07587"/>
    </source>
</evidence>